<evidence type="ECO:0000313" key="1">
    <source>
        <dbReference type="EMBL" id="SCB29012.1"/>
    </source>
</evidence>
<gene>
    <name evidence="1" type="ORF">GA0061102_101557</name>
</gene>
<organism evidence="1 2">
    <name type="scientific">Rhizobium miluonense</name>
    <dbReference type="NCBI Taxonomy" id="411945"/>
    <lineage>
        <taxon>Bacteria</taxon>
        <taxon>Pseudomonadati</taxon>
        <taxon>Pseudomonadota</taxon>
        <taxon>Alphaproteobacteria</taxon>
        <taxon>Hyphomicrobiales</taxon>
        <taxon>Rhizobiaceae</taxon>
        <taxon>Rhizobium/Agrobacterium group</taxon>
        <taxon>Rhizobium</taxon>
    </lineage>
</organism>
<keyword evidence="2" id="KW-1185">Reference proteome</keyword>
<accession>A0A1C3VMP0</accession>
<reference evidence="2" key="1">
    <citation type="submission" date="2016-08" db="EMBL/GenBank/DDBJ databases">
        <authorList>
            <person name="Varghese N."/>
            <person name="Submissions Spin"/>
        </authorList>
    </citation>
    <scope>NUCLEOTIDE SEQUENCE [LARGE SCALE GENOMIC DNA]</scope>
    <source>
        <strain evidence="2">HAMBI 2971</strain>
    </source>
</reference>
<dbReference type="AlphaFoldDB" id="A0A1C3VMP0"/>
<proteinExistence type="predicted"/>
<dbReference type="STRING" id="411945.GA0061102_101557"/>
<evidence type="ECO:0000313" key="2">
    <source>
        <dbReference type="Proteomes" id="UP000199435"/>
    </source>
</evidence>
<name>A0A1C3VMP0_9HYPH</name>
<dbReference type="Proteomes" id="UP000199435">
    <property type="component" value="Unassembled WGS sequence"/>
</dbReference>
<sequence length="183" mass="20865">MAPASHGRLPSNRIRKKQGISFISWRRADRYRYVVSDNGGLTWRSKFPLDVEIGWHLPARLSGSIRFAAPAVIAQMGLRPFTTNSRRDVAEAVRYQRQLCLKEAPKFGTLHKRDTKQAAVCRGDAPARFCEDAQPSAACEALFRAVGDRRIEADERPLRIAELRRSIAPRHHFRLVHNLRLTL</sequence>
<dbReference type="EMBL" id="FMAH01000015">
    <property type="protein sequence ID" value="SCB29012.1"/>
    <property type="molecule type" value="Genomic_DNA"/>
</dbReference>
<protein>
    <submittedName>
        <fullName evidence="1">Uncharacterized protein</fullName>
    </submittedName>
</protein>